<evidence type="ECO:0000256" key="3">
    <source>
        <dbReference type="ARBA" id="ARBA00022832"/>
    </source>
</evidence>
<dbReference type="Pfam" id="PF02737">
    <property type="entry name" value="3HCDH_N"/>
    <property type="match status" value="1"/>
</dbReference>
<keyword evidence="8" id="KW-0576">Peroxisome</keyword>
<evidence type="ECO:0000256" key="9">
    <source>
        <dbReference type="ARBA" id="ARBA00023235"/>
    </source>
</evidence>
<dbReference type="InterPro" id="IPR001753">
    <property type="entry name" value="Enoyl-CoA_hydra/iso"/>
</dbReference>
<dbReference type="GO" id="GO:0003857">
    <property type="term" value="F:(3S)-3-hydroxyacyl-CoA dehydrogenase (NAD+) activity"/>
    <property type="evidence" value="ECO:0007669"/>
    <property type="project" value="UniProtKB-EC"/>
</dbReference>
<keyword evidence="6" id="KW-0520">NAD</keyword>
<evidence type="ECO:0000256" key="4">
    <source>
        <dbReference type="ARBA" id="ARBA00022963"/>
    </source>
</evidence>
<sequence length="702" mass="75913">MTAEYKVHGDVAVVTINNPPVNGLGHATRAGITRGLEQAGADASVKAIVITGAGKAFSGGADINEFGKPAAMAEPNLHSVILALEACDKPVVAAVHSIAMGGGLELALGCNYRIAAPGANIALPEVKLGILPGAGGTQRLPRVLGVETALNMIVSGEPVKSEMLAQLPGQKLFDRMAKSPESLLEEAIAFARSVADARPLPKVRDLPCKHPLGDAYFQFARNMVKGMAKNLPAPAKCVDAVEAATQGRFDDGLARERELFASLLISPESRALRHIFFSERAASKIPDVPADTPQREIRSVAVIGAGTMGGGISMNFLNAGIPVTILEMKQEALDRGVATIRKNYEAQVKKGKLKADKYEQRMSLLNTTLDYGALKDADLVIEAVFEEMGVKQKVFEQLDAVMKPGAILASNTSTLDVNKIAAFTKRPQDVIGMHFFSPANVMKLLEVIRGEKTAKDVLATVMTLAKKIKKTAVVSGVCDGFIGNRMIEQYSRQAGFLLDEGALPAQVDRAIERFGFAMGPFRMGDLAGNDIGWAIRKRRAVEHPDMKYSRTADKLCELGRFGQKTGAGWYDYQAGKRDAIPSDVVNKMIEDHRKELGITPRRISDDEIVQRLVYSLVNEGARILEDGIASKASDIDMVYLTGYGFPIHRGGPMLYADQVGLFNVVQAMKRFQKNPRDDQKFWEPAPVLARLAAEGKTFNQTT</sequence>
<dbReference type="Gene3D" id="3.90.226.10">
    <property type="entry name" value="2-enoyl-CoA Hydratase, Chain A, domain 1"/>
    <property type="match status" value="1"/>
</dbReference>
<comment type="pathway">
    <text evidence="2">Lipid metabolism; fatty acid beta-oxidation.</text>
</comment>
<keyword evidence="9" id="KW-0413">Isomerase</keyword>
<dbReference type="CDD" id="cd06558">
    <property type="entry name" value="crotonase-like"/>
    <property type="match status" value="1"/>
</dbReference>
<comment type="caution">
    <text evidence="15">The sequence shown here is derived from an EMBL/GenBank/DDBJ whole genome shotgun (WGS) entry which is preliminary data.</text>
</comment>
<feature type="domain" description="3-hydroxyacyl-CoA dehydrogenase NAD binding" evidence="14">
    <location>
        <begin position="299"/>
        <end position="475"/>
    </location>
</feature>
<dbReference type="GO" id="GO:0006635">
    <property type="term" value="P:fatty acid beta-oxidation"/>
    <property type="evidence" value="ECO:0007669"/>
    <property type="project" value="UniProtKB-UniPathway"/>
</dbReference>
<feature type="domain" description="3-hydroxyacyl-CoA dehydrogenase C-terminal" evidence="13">
    <location>
        <begin position="608"/>
        <end position="697"/>
    </location>
</feature>
<gene>
    <name evidence="15" type="ORF">RAMLITH_02105</name>
</gene>
<dbReference type="GO" id="GO:0070403">
    <property type="term" value="F:NAD+ binding"/>
    <property type="evidence" value="ECO:0007669"/>
    <property type="project" value="InterPro"/>
</dbReference>
<proteinExistence type="predicted"/>
<dbReference type="EMBL" id="VTOX01000001">
    <property type="protein sequence ID" value="NKE64602.1"/>
    <property type="molecule type" value="Genomic_DNA"/>
</dbReference>
<dbReference type="SUPFAM" id="SSF51735">
    <property type="entry name" value="NAD(P)-binding Rossmann-fold domains"/>
    <property type="match status" value="1"/>
</dbReference>
<keyword evidence="4" id="KW-0442">Lipid degradation</keyword>
<dbReference type="RefSeq" id="WP_168105680.1">
    <property type="nucleotide sequence ID" value="NZ_VTOX01000001.1"/>
</dbReference>
<dbReference type="PANTHER" id="PTHR23309">
    <property type="entry name" value="3-HYDROXYACYL-COA DEHYROGENASE"/>
    <property type="match status" value="1"/>
</dbReference>
<dbReference type="InterPro" id="IPR029045">
    <property type="entry name" value="ClpP/crotonase-like_dom_sf"/>
</dbReference>
<dbReference type="UniPathway" id="UPA00659"/>
<dbReference type="Pfam" id="PF00378">
    <property type="entry name" value="ECH_1"/>
    <property type="match status" value="1"/>
</dbReference>
<dbReference type="SUPFAM" id="SSF52096">
    <property type="entry name" value="ClpP/crotonase"/>
    <property type="match status" value="1"/>
</dbReference>
<keyword evidence="7" id="KW-0443">Lipid metabolism</keyword>
<comment type="catalytic activity">
    <reaction evidence="12">
        <text>a (3S)-3-hydroxyacyl-CoA + NAD(+) = a 3-oxoacyl-CoA + NADH + H(+)</text>
        <dbReference type="Rhea" id="RHEA:22432"/>
        <dbReference type="ChEBI" id="CHEBI:15378"/>
        <dbReference type="ChEBI" id="CHEBI:57318"/>
        <dbReference type="ChEBI" id="CHEBI:57540"/>
        <dbReference type="ChEBI" id="CHEBI:57945"/>
        <dbReference type="ChEBI" id="CHEBI:90726"/>
        <dbReference type="EC" id="1.1.1.35"/>
    </reaction>
</comment>
<protein>
    <submittedName>
        <fullName evidence="15">3-hydroxyacyl-CoA dehydrogenase</fullName>
    </submittedName>
</protein>
<keyword evidence="10" id="KW-0456">Lyase</keyword>
<dbReference type="InterPro" id="IPR006176">
    <property type="entry name" value="3-OHacyl-CoA_DH_NAD-bd"/>
</dbReference>
<evidence type="ECO:0000259" key="13">
    <source>
        <dbReference type="Pfam" id="PF00725"/>
    </source>
</evidence>
<evidence type="ECO:0000256" key="10">
    <source>
        <dbReference type="ARBA" id="ARBA00023239"/>
    </source>
</evidence>
<accession>A0A7X6DCE0</accession>
<dbReference type="FunFam" id="3.40.50.720:FF:000009">
    <property type="entry name" value="Fatty oxidation complex, alpha subunit"/>
    <property type="match status" value="1"/>
</dbReference>
<comment type="subcellular location">
    <subcellularLocation>
        <location evidence="1">Peroxisome</location>
    </subcellularLocation>
</comment>
<dbReference type="Gene3D" id="3.40.50.720">
    <property type="entry name" value="NAD(P)-binding Rossmann-like Domain"/>
    <property type="match status" value="1"/>
</dbReference>
<dbReference type="InterPro" id="IPR036291">
    <property type="entry name" value="NAD(P)-bd_dom_sf"/>
</dbReference>
<evidence type="ECO:0000256" key="8">
    <source>
        <dbReference type="ARBA" id="ARBA00023140"/>
    </source>
</evidence>
<dbReference type="AlphaFoldDB" id="A0A7X6DCE0"/>
<dbReference type="GO" id="GO:0004300">
    <property type="term" value="F:enoyl-CoA hydratase activity"/>
    <property type="evidence" value="ECO:0007669"/>
    <property type="project" value="UniProtKB-ARBA"/>
</dbReference>
<keyword evidence="3" id="KW-0276">Fatty acid metabolism</keyword>
<dbReference type="GO" id="GO:0016853">
    <property type="term" value="F:isomerase activity"/>
    <property type="evidence" value="ECO:0007669"/>
    <property type="project" value="UniProtKB-KW"/>
</dbReference>
<evidence type="ECO:0000256" key="2">
    <source>
        <dbReference type="ARBA" id="ARBA00005005"/>
    </source>
</evidence>
<evidence type="ECO:0000313" key="16">
    <source>
        <dbReference type="Proteomes" id="UP000521868"/>
    </source>
</evidence>
<dbReference type="Gene3D" id="1.10.1040.50">
    <property type="match status" value="1"/>
</dbReference>
<evidence type="ECO:0000256" key="5">
    <source>
        <dbReference type="ARBA" id="ARBA00023002"/>
    </source>
</evidence>
<dbReference type="Proteomes" id="UP000521868">
    <property type="component" value="Unassembled WGS sequence"/>
</dbReference>
<dbReference type="InterPro" id="IPR008927">
    <property type="entry name" value="6-PGluconate_DH-like_C_sf"/>
</dbReference>
<dbReference type="SUPFAM" id="SSF48179">
    <property type="entry name" value="6-phosphogluconate dehydrogenase C-terminal domain-like"/>
    <property type="match status" value="2"/>
</dbReference>
<evidence type="ECO:0000256" key="12">
    <source>
        <dbReference type="ARBA" id="ARBA00049556"/>
    </source>
</evidence>
<evidence type="ECO:0000256" key="11">
    <source>
        <dbReference type="ARBA" id="ARBA00023268"/>
    </source>
</evidence>
<evidence type="ECO:0000256" key="1">
    <source>
        <dbReference type="ARBA" id="ARBA00004275"/>
    </source>
</evidence>
<reference evidence="15 16" key="1">
    <citation type="journal article" date="2020" name="Nature">
        <title>Bacterial chemolithoautotrophy via manganese oxidation.</title>
        <authorList>
            <person name="Yu H."/>
            <person name="Leadbetter J.R."/>
        </authorList>
    </citation>
    <scope>NUCLEOTIDE SEQUENCE [LARGE SCALE GENOMIC DNA]</scope>
    <source>
        <strain evidence="15 16">RBP-1</strain>
    </source>
</reference>
<keyword evidence="16" id="KW-1185">Reference proteome</keyword>
<feature type="domain" description="3-hydroxyacyl-CoA dehydrogenase C-terminal" evidence="13">
    <location>
        <begin position="480"/>
        <end position="572"/>
    </location>
</feature>
<keyword evidence="5" id="KW-0560">Oxidoreductase</keyword>
<organism evidence="15 16">
    <name type="scientific">Ramlibacter lithotrophicus</name>
    <dbReference type="NCBI Taxonomy" id="2606681"/>
    <lineage>
        <taxon>Bacteria</taxon>
        <taxon>Pseudomonadati</taxon>
        <taxon>Pseudomonadota</taxon>
        <taxon>Betaproteobacteria</taxon>
        <taxon>Burkholderiales</taxon>
        <taxon>Comamonadaceae</taxon>
        <taxon>Ramlibacter</taxon>
    </lineage>
</organism>
<dbReference type="PANTHER" id="PTHR23309:SF51">
    <property type="entry name" value="3-HYDROXYACYL-COA DEHYDROGENASE-RELATED"/>
    <property type="match status" value="1"/>
</dbReference>
<keyword evidence="11" id="KW-0511">Multifunctional enzyme</keyword>
<evidence type="ECO:0000256" key="6">
    <source>
        <dbReference type="ARBA" id="ARBA00023027"/>
    </source>
</evidence>
<dbReference type="Pfam" id="PF00725">
    <property type="entry name" value="3HCDH"/>
    <property type="match status" value="2"/>
</dbReference>
<dbReference type="FunFam" id="1.10.1040.50:FF:000006">
    <property type="entry name" value="Peroxisomal bifunctional enzyme"/>
    <property type="match status" value="1"/>
</dbReference>
<evidence type="ECO:0000259" key="14">
    <source>
        <dbReference type="Pfam" id="PF02737"/>
    </source>
</evidence>
<evidence type="ECO:0000313" key="15">
    <source>
        <dbReference type="EMBL" id="NKE64602.1"/>
    </source>
</evidence>
<evidence type="ECO:0000256" key="7">
    <source>
        <dbReference type="ARBA" id="ARBA00023098"/>
    </source>
</evidence>
<name>A0A7X6DCE0_9BURK</name>
<dbReference type="InterPro" id="IPR006108">
    <property type="entry name" value="3HC_DH_C"/>
</dbReference>